<dbReference type="InterPro" id="IPR052337">
    <property type="entry name" value="SAT4-like"/>
</dbReference>
<evidence type="ECO:0000256" key="3">
    <source>
        <dbReference type="ARBA" id="ARBA00022989"/>
    </source>
</evidence>
<dbReference type="OrthoDB" id="5393606at2759"/>
<evidence type="ECO:0000313" key="9">
    <source>
        <dbReference type="EMBL" id="KAF2634357.1"/>
    </source>
</evidence>
<dbReference type="PANTHER" id="PTHR33048">
    <property type="entry name" value="PTH11-LIKE INTEGRAL MEMBRANE PROTEIN (AFU_ORTHOLOGUE AFUA_5G11245)"/>
    <property type="match status" value="1"/>
</dbReference>
<dbReference type="EMBL" id="MU006835">
    <property type="protein sequence ID" value="KAF2634357.1"/>
    <property type="molecule type" value="Genomic_DNA"/>
</dbReference>
<dbReference type="Pfam" id="PF20684">
    <property type="entry name" value="Fung_rhodopsin"/>
    <property type="match status" value="1"/>
</dbReference>
<feature type="transmembrane region" description="Helical" evidence="7">
    <location>
        <begin position="208"/>
        <end position="231"/>
    </location>
</feature>
<feature type="transmembrane region" description="Helical" evidence="7">
    <location>
        <begin position="97"/>
        <end position="119"/>
    </location>
</feature>
<dbReference type="PANTHER" id="PTHR33048:SF157">
    <property type="entry name" value="INTEGRAL MEMBRANE PROTEIN"/>
    <property type="match status" value="1"/>
</dbReference>
<keyword evidence="2 7" id="KW-0812">Transmembrane</keyword>
<feature type="transmembrane region" description="Helical" evidence="7">
    <location>
        <begin position="45"/>
        <end position="66"/>
    </location>
</feature>
<feature type="region of interest" description="Disordered" evidence="6">
    <location>
        <begin position="280"/>
        <end position="308"/>
    </location>
</feature>
<name>A0A6A6RH38_9PLEO</name>
<evidence type="ECO:0000256" key="1">
    <source>
        <dbReference type="ARBA" id="ARBA00004141"/>
    </source>
</evidence>
<evidence type="ECO:0000313" key="10">
    <source>
        <dbReference type="Proteomes" id="UP000799753"/>
    </source>
</evidence>
<proteinExistence type="inferred from homology"/>
<organism evidence="9 10">
    <name type="scientific">Massarina eburnea CBS 473.64</name>
    <dbReference type="NCBI Taxonomy" id="1395130"/>
    <lineage>
        <taxon>Eukaryota</taxon>
        <taxon>Fungi</taxon>
        <taxon>Dikarya</taxon>
        <taxon>Ascomycota</taxon>
        <taxon>Pezizomycotina</taxon>
        <taxon>Dothideomycetes</taxon>
        <taxon>Pleosporomycetidae</taxon>
        <taxon>Pleosporales</taxon>
        <taxon>Massarineae</taxon>
        <taxon>Massarinaceae</taxon>
        <taxon>Massarina</taxon>
    </lineage>
</organism>
<protein>
    <recommendedName>
        <fullName evidence="8">Rhodopsin domain-containing protein</fullName>
    </recommendedName>
</protein>
<feature type="transmembrane region" description="Helical" evidence="7">
    <location>
        <begin position="131"/>
        <end position="154"/>
    </location>
</feature>
<gene>
    <name evidence="9" type="ORF">P280DRAFT_511958</name>
</gene>
<comment type="subcellular location">
    <subcellularLocation>
        <location evidence="1">Membrane</location>
        <topology evidence="1">Multi-pass membrane protein</topology>
    </subcellularLocation>
</comment>
<comment type="similarity">
    <text evidence="5">Belongs to the SAT4 family.</text>
</comment>
<feature type="transmembrane region" description="Helical" evidence="7">
    <location>
        <begin position="251"/>
        <end position="273"/>
    </location>
</feature>
<evidence type="ECO:0000256" key="7">
    <source>
        <dbReference type="SAM" id="Phobius"/>
    </source>
</evidence>
<keyword evidence="3 7" id="KW-1133">Transmembrane helix</keyword>
<feature type="transmembrane region" description="Helical" evidence="7">
    <location>
        <begin position="174"/>
        <end position="196"/>
    </location>
</feature>
<evidence type="ECO:0000256" key="2">
    <source>
        <dbReference type="ARBA" id="ARBA00022692"/>
    </source>
</evidence>
<feature type="transmembrane region" description="Helical" evidence="7">
    <location>
        <begin position="12"/>
        <end position="33"/>
    </location>
</feature>
<evidence type="ECO:0000256" key="6">
    <source>
        <dbReference type="SAM" id="MobiDB-lite"/>
    </source>
</evidence>
<feature type="compositionally biased region" description="Basic and acidic residues" evidence="6">
    <location>
        <begin position="295"/>
        <end position="308"/>
    </location>
</feature>
<keyword evidence="4 7" id="KW-0472">Membrane</keyword>
<evidence type="ECO:0000256" key="4">
    <source>
        <dbReference type="ARBA" id="ARBA00023136"/>
    </source>
</evidence>
<dbReference type="GO" id="GO:0016020">
    <property type="term" value="C:membrane"/>
    <property type="evidence" value="ECO:0007669"/>
    <property type="project" value="UniProtKB-SubCell"/>
</dbReference>
<sequence length="308" mass="35007">MVFFHKLLLGILYGFVSPFLLMSVVAVPLRFYTRRKLSQPLKLDDWLTLPSLVGVIALAVLYFYGIGSKALGYTNPQGGIDHGERITLTRRLNYSSIIIFAFVNGLIKISVLSLYGRIFVIVSHWKNHRSLFFRSMMTIVGTWAASFTVAFIFACGVDPEHMVERCSKGYTVSYWYAISDFISDILIVLVPIPFLWKLQLPLGRKFAVLGIFLLAIIASAASLTRVIWTTWDQHFTYADADEELRITSDNFWIMVEISFGLLASCLPTLRGLFRKIPKNPSESYALSSRGFASLSDKDSRRERDRDEE</sequence>
<dbReference type="InterPro" id="IPR049326">
    <property type="entry name" value="Rhodopsin_dom_fungi"/>
</dbReference>
<reference evidence="9" key="1">
    <citation type="journal article" date="2020" name="Stud. Mycol.">
        <title>101 Dothideomycetes genomes: a test case for predicting lifestyles and emergence of pathogens.</title>
        <authorList>
            <person name="Haridas S."/>
            <person name="Albert R."/>
            <person name="Binder M."/>
            <person name="Bloem J."/>
            <person name="Labutti K."/>
            <person name="Salamov A."/>
            <person name="Andreopoulos B."/>
            <person name="Baker S."/>
            <person name="Barry K."/>
            <person name="Bills G."/>
            <person name="Bluhm B."/>
            <person name="Cannon C."/>
            <person name="Castanera R."/>
            <person name="Culley D."/>
            <person name="Daum C."/>
            <person name="Ezra D."/>
            <person name="Gonzalez J."/>
            <person name="Henrissat B."/>
            <person name="Kuo A."/>
            <person name="Liang C."/>
            <person name="Lipzen A."/>
            <person name="Lutzoni F."/>
            <person name="Magnuson J."/>
            <person name="Mondo S."/>
            <person name="Nolan M."/>
            <person name="Ohm R."/>
            <person name="Pangilinan J."/>
            <person name="Park H.-J."/>
            <person name="Ramirez L."/>
            <person name="Alfaro M."/>
            <person name="Sun H."/>
            <person name="Tritt A."/>
            <person name="Yoshinaga Y."/>
            <person name="Zwiers L.-H."/>
            <person name="Turgeon B."/>
            <person name="Goodwin S."/>
            <person name="Spatafora J."/>
            <person name="Crous P."/>
            <person name="Grigoriev I."/>
        </authorList>
    </citation>
    <scope>NUCLEOTIDE SEQUENCE</scope>
    <source>
        <strain evidence="9">CBS 473.64</strain>
    </source>
</reference>
<evidence type="ECO:0000259" key="8">
    <source>
        <dbReference type="Pfam" id="PF20684"/>
    </source>
</evidence>
<dbReference type="Proteomes" id="UP000799753">
    <property type="component" value="Unassembled WGS sequence"/>
</dbReference>
<accession>A0A6A6RH38</accession>
<feature type="domain" description="Rhodopsin" evidence="8">
    <location>
        <begin position="29"/>
        <end position="275"/>
    </location>
</feature>
<keyword evidence="10" id="KW-1185">Reference proteome</keyword>
<dbReference type="AlphaFoldDB" id="A0A6A6RH38"/>
<evidence type="ECO:0000256" key="5">
    <source>
        <dbReference type="ARBA" id="ARBA00038359"/>
    </source>
</evidence>